<keyword evidence="4" id="KW-0456">Lyase</keyword>
<keyword evidence="3" id="KW-0234">DNA repair</keyword>
<feature type="domain" description="HhH-GPD" evidence="6">
    <location>
        <begin position="112"/>
        <end position="259"/>
    </location>
</feature>
<dbReference type="InterPro" id="IPR003265">
    <property type="entry name" value="HhH-GPD_domain"/>
</dbReference>
<sequence>MIERTLTQLSLAQIADSGQCFRLLRRGPGRFRLVAAGRVLDLVQKGSRVSFHCTEEEFQTVWVPYFDLCTDYGAFLRSIPSDDVFLTRAARFGEGVRILRQDPWEMLITFLISQQKQIPAIRSCVETLSRRYGTPIGDTGEYAFPGPEALSLCSLEELRSCALGYRAPYLYDAARSAGELSQWSGLPDQELFSRLTALSGVGPKVANCIMLFGFHRIAAFPRDVWINRVIDRYYGGNFPLARYDGFAGVIQQYLFYYARSGSKGEAE</sequence>
<evidence type="ECO:0000256" key="3">
    <source>
        <dbReference type="ARBA" id="ARBA00023204"/>
    </source>
</evidence>
<keyword evidence="1" id="KW-0227">DNA damage</keyword>
<evidence type="ECO:0000256" key="4">
    <source>
        <dbReference type="ARBA" id="ARBA00023239"/>
    </source>
</evidence>
<protein>
    <submittedName>
        <fullName evidence="7">DNA-3-methyladenine glycosylase 2 family protein</fullName>
    </submittedName>
</protein>
<dbReference type="SMART" id="SM00478">
    <property type="entry name" value="ENDO3c"/>
    <property type="match status" value="1"/>
</dbReference>
<dbReference type="PANTHER" id="PTHR10242:SF2">
    <property type="entry name" value="N-GLYCOSYLASE_DNA LYASE"/>
    <property type="match status" value="1"/>
</dbReference>
<dbReference type="RefSeq" id="WP_216633122.1">
    <property type="nucleotide sequence ID" value="NZ_JAHLQN010000001.1"/>
</dbReference>
<evidence type="ECO:0000313" key="8">
    <source>
        <dbReference type="Proteomes" id="UP000787672"/>
    </source>
</evidence>
<name>A0ABS6FBW7_9FIRM</name>
<organism evidence="7 8">
    <name type="scientific">Dysosmobacter acutus</name>
    <dbReference type="NCBI Taxonomy" id="2841504"/>
    <lineage>
        <taxon>Bacteria</taxon>
        <taxon>Bacillati</taxon>
        <taxon>Bacillota</taxon>
        <taxon>Clostridia</taxon>
        <taxon>Eubacteriales</taxon>
        <taxon>Oscillospiraceae</taxon>
        <taxon>Dysosmobacter</taxon>
    </lineage>
</organism>
<dbReference type="Pfam" id="PF07934">
    <property type="entry name" value="OGG_N"/>
    <property type="match status" value="1"/>
</dbReference>
<reference evidence="7 8" key="1">
    <citation type="submission" date="2021-06" db="EMBL/GenBank/DDBJ databases">
        <authorList>
            <person name="Sun Q."/>
            <person name="Li D."/>
        </authorList>
    </citation>
    <scope>NUCLEOTIDE SEQUENCE [LARGE SCALE GENOMIC DNA]</scope>
    <source>
        <strain evidence="7 8">MSJ-2</strain>
    </source>
</reference>
<comment type="caution">
    <text evidence="7">The sequence shown here is derived from an EMBL/GenBank/DDBJ whole genome shotgun (WGS) entry which is preliminary data.</text>
</comment>
<evidence type="ECO:0000256" key="2">
    <source>
        <dbReference type="ARBA" id="ARBA00022801"/>
    </source>
</evidence>
<dbReference type="Pfam" id="PF00730">
    <property type="entry name" value="HhH-GPD"/>
    <property type="match status" value="1"/>
</dbReference>
<dbReference type="Proteomes" id="UP000787672">
    <property type="component" value="Unassembled WGS sequence"/>
</dbReference>
<dbReference type="EMBL" id="JAHLQN010000001">
    <property type="protein sequence ID" value="MBU5627788.1"/>
    <property type="molecule type" value="Genomic_DNA"/>
</dbReference>
<keyword evidence="2" id="KW-0378">Hydrolase</keyword>
<keyword evidence="5" id="KW-0326">Glycosidase</keyword>
<gene>
    <name evidence="7" type="ORF">KQI82_12795</name>
</gene>
<dbReference type="InterPro" id="IPR012904">
    <property type="entry name" value="OGG_N"/>
</dbReference>
<dbReference type="InterPro" id="IPR052054">
    <property type="entry name" value="Oxidative_DNA_repair_enzyme"/>
</dbReference>
<evidence type="ECO:0000256" key="1">
    <source>
        <dbReference type="ARBA" id="ARBA00022763"/>
    </source>
</evidence>
<evidence type="ECO:0000313" key="7">
    <source>
        <dbReference type="EMBL" id="MBU5627788.1"/>
    </source>
</evidence>
<dbReference type="CDD" id="cd00056">
    <property type="entry name" value="ENDO3c"/>
    <property type="match status" value="1"/>
</dbReference>
<keyword evidence="8" id="KW-1185">Reference proteome</keyword>
<proteinExistence type="predicted"/>
<evidence type="ECO:0000259" key="6">
    <source>
        <dbReference type="SMART" id="SM00478"/>
    </source>
</evidence>
<accession>A0ABS6FBW7</accession>
<evidence type="ECO:0000256" key="5">
    <source>
        <dbReference type="ARBA" id="ARBA00023295"/>
    </source>
</evidence>
<dbReference type="PANTHER" id="PTHR10242">
    <property type="entry name" value="8-OXOGUANINE DNA GLYCOSYLASE"/>
    <property type="match status" value="1"/>
</dbReference>